<dbReference type="AlphaFoldDB" id="A0A4P8XG23"/>
<evidence type="ECO:0000313" key="1">
    <source>
        <dbReference type="EMBL" id="QCT01043.1"/>
    </source>
</evidence>
<dbReference type="Proteomes" id="UP000300879">
    <property type="component" value="Chromosome"/>
</dbReference>
<name>A0A4P8XG23_9BACL</name>
<evidence type="ECO:0000313" key="2">
    <source>
        <dbReference type="Proteomes" id="UP000300879"/>
    </source>
</evidence>
<dbReference type="EMBL" id="CP040396">
    <property type="protein sequence ID" value="QCT01043.1"/>
    <property type="molecule type" value="Genomic_DNA"/>
</dbReference>
<dbReference type="KEGG" id="palo:E6C60_0318"/>
<organism evidence="1 2">
    <name type="scientific">Paenibacillus algicola</name>
    <dbReference type="NCBI Taxonomy" id="2565926"/>
    <lineage>
        <taxon>Bacteria</taxon>
        <taxon>Bacillati</taxon>
        <taxon>Bacillota</taxon>
        <taxon>Bacilli</taxon>
        <taxon>Bacillales</taxon>
        <taxon>Paenibacillaceae</taxon>
        <taxon>Paenibacillus</taxon>
    </lineage>
</organism>
<reference evidence="1 2" key="1">
    <citation type="submission" date="2019-05" db="EMBL/GenBank/DDBJ databases">
        <authorList>
            <person name="Chen C."/>
        </authorList>
    </citation>
    <scope>NUCLEOTIDE SEQUENCE [LARGE SCALE GENOMIC DNA]</scope>
    <source>
        <strain evidence="1 2">HB172198</strain>
    </source>
</reference>
<keyword evidence="2" id="KW-1185">Reference proteome</keyword>
<protein>
    <submittedName>
        <fullName evidence="1">Uncharacterized protein</fullName>
    </submittedName>
</protein>
<proteinExistence type="predicted"/>
<accession>A0A4P8XG23</accession>
<sequence length="39" mass="4184">MLAAVVGAIVGGVIASIVSYTLMILDIKVQFVDYMRNVI</sequence>
<gene>
    <name evidence="1" type="ORF">E6C60_0318</name>
</gene>